<keyword evidence="2" id="KW-1185">Reference proteome</keyword>
<gene>
    <name evidence="1" type="ORF">MA47_10550</name>
</gene>
<dbReference type="Proteomes" id="UP000030145">
    <property type="component" value="Unassembled WGS sequence"/>
</dbReference>
<organism evidence="1 2">
    <name type="scientific">Corynebacterium auriscanis</name>
    <dbReference type="NCBI Taxonomy" id="99807"/>
    <lineage>
        <taxon>Bacteria</taxon>
        <taxon>Bacillati</taxon>
        <taxon>Actinomycetota</taxon>
        <taxon>Actinomycetes</taxon>
        <taxon>Mycobacteriales</taxon>
        <taxon>Corynebacteriaceae</taxon>
        <taxon>Corynebacterium</taxon>
    </lineage>
</organism>
<feature type="non-terminal residue" evidence="1">
    <location>
        <position position="1"/>
    </location>
</feature>
<protein>
    <submittedName>
        <fullName evidence="1">Transposase</fullName>
    </submittedName>
</protein>
<dbReference type="EMBL" id="JRVJ01000024">
    <property type="protein sequence ID" value="KGM18050.1"/>
    <property type="molecule type" value="Genomic_DNA"/>
</dbReference>
<reference evidence="1 2" key="1">
    <citation type="submission" date="2014-10" db="EMBL/GenBank/DDBJ databases">
        <title>Whole Genome sequence of Corynebacterium auriscanis strain CIP 106629.</title>
        <authorList>
            <person name="Hassan S.S."/>
            <person name="Jamal S.B."/>
            <person name="Tiwari S."/>
            <person name="Oliveira L.D.C."/>
            <person name="Souza F."/>
            <person name="Mariano D.C."/>
            <person name="Almeida S."/>
            <person name="Dorella F."/>
            <person name="Pereira F."/>
            <person name="Carvalho A."/>
            <person name="Leal C.A."/>
            <person name="Soares S.D.C."/>
            <person name="Figueiredo H.C."/>
            <person name="Silva A."/>
            <person name="Azevedo V.A."/>
        </authorList>
    </citation>
    <scope>NUCLEOTIDE SEQUENCE [LARGE SCALE GENOMIC DNA]</scope>
    <source>
        <strain evidence="1 2">CIP 106629</strain>
    </source>
</reference>
<proteinExistence type="predicted"/>
<name>A0A0A2DFW2_9CORY</name>
<evidence type="ECO:0000313" key="1">
    <source>
        <dbReference type="EMBL" id="KGM18050.1"/>
    </source>
</evidence>
<accession>A0A0A2DFW2</accession>
<dbReference type="AlphaFoldDB" id="A0A0A2DFW2"/>
<evidence type="ECO:0000313" key="2">
    <source>
        <dbReference type="Proteomes" id="UP000030145"/>
    </source>
</evidence>
<comment type="caution">
    <text evidence="1">The sequence shown here is derived from an EMBL/GenBank/DDBJ whole genome shotgun (WGS) entry which is preliminary data.</text>
</comment>
<sequence>VVALSRRRLNVLFAMMRNGELYREITPEVIAAA</sequence>